<dbReference type="EMBL" id="CAJVPI010000786">
    <property type="protein sequence ID" value="CAG8572093.1"/>
    <property type="molecule type" value="Genomic_DNA"/>
</dbReference>
<comment type="caution">
    <text evidence="1">The sequence shown here is derived from an EMBL/GenBank/DDBJ whole genome shotgun (WGS) entry which is preliminary data.</text>
</comment>
<dbReference type="OrthoDB" id="2409171at2759"/>
<gene>
    <name evidence="1" type="ORF">PBRASI_LOCUS6155</name>
</gene>
<protein>
    <submittedName>
        <fullName evidence="1">3743_t:CDS:1</fullName>
    </submittedName>
</protein>
<dbReference type="SUPFAM" id="SSF47769">
    <property type="entry name" value="SAM/Pointed domain"/>
    <property type="match status" value="1"/>
</dbReference>
<reference evidence="1" key="1">
    <citation type="submission" date="2021-06" db="EMBL/GenBank/DDBJ databases">
        <authorList>
            <person name="Kallberg Y."/>
            <person name="Tangrot J."/>
            <person name="Rosling A."/>
        </authorList>
    </citation>
    <scope>NUCLEOTIDE SEQUENCE</scope>
    <source>
        <strain evidence="1">BR232B</strain>
    </source>
</reference>
<evidence type="ECO:0000313" key="1">
    <source>
        <dbReference type="EMBL" id="CAG8572093.1"/>
    </source>
</evidence>
<accession>A0A9N9BQT3</accession>
<organism evidence="1 2">
    <name type="scientific">Paraglomus brasilianum</name>
    <dbReference type="NCBI Taxonomy" id="144538"/>
    <lineage>
        <taxon>Eukaryota</taxon>
        <taxon>Fungi</taxon>
        <taxon>Fungi incertae sedis</taxon>
        <taxon>Mucoromycota</taxon>
        <taxon>Glomeromycotina</taxon>
        <taxon>Glomeromycetes</taxon>
        <taxon>Paraglomerales</taxon>
        <taxon>Paraglomeraceae</taxon>
        <taxon>Paraglomus</taxon>
    </lineage>
</organism>
<proteinExistence type="predicted"/>
<name>A0A9N9BQT3_9GLOM</name>
<feature type="non-terminal residue" evidence="1">
    <location>
        <position position="81"/>
    </location>
</feature>
<sequence>MLTPSVDEVSKWSPKDVITFLETKKEELFLDDDDINVIKRNKVAGRVFLDLSQEKFERYGLTVGPAKTIVRLIKAIKGEPE</sequence>
<dbReference type="InterPro" id="IPR013761">
    <property type="entry name" value="SAM/pointed_sf"/>
</dbReference>
<keyword evidence="2" id="KW-1185">Reference proteome</keyword>
<dbReference type="AlphaFoldDB" id="A0A9N9BQT3"/>
<dbReference type="Proteomes" id="UP000789739">
    <property type="component" value="Unassembled WGS sequence"/>
</dbReference>
<dbReference type="Gene3D" id="1.10.150.50">
    <property type="entry name" value="Transcription Factor, Ets-1"/>
    <property type="match status" value="1"/>
</dbReference>
<evidence type="ECO:0000313" key="2">
    <source>
        <dbReference type="Proteomes" id="UP000789739"/>
    </source>
</evidence>